<gene>
    <name evidence="2" type="ORF">EEDITHA_LOCUS13803</name>
</gene>
<keyword evidence="3" id="KW-1185">Reference proteome</keyword>
<comment type="caution">
    <text evidence="2">The sequence shown here is derived from an EMBL/GenBank/DDBJ whole genome shotgun (WGS) entry which is preliminary data.</text>
</comment>
<protein>
    <submittedName>
        <fullName evidence="2">Uncharacterized protein</fullName>
    </submittedName>
</protein>
<proteinExistence type="predicted"/>
<dbReference type="Proteomes" id="UP001153954">
    <property type="component" value="Unassembled WGS sequence"/>
</dbReference>
<sequence length="269" mass="31021">MNNKICIGIFYTFFVWNFEICSTQIPLKKIVDDINNSNGEDVEKLEDYEDEDVDNLENDSKKVDEMDQSNISSYDNDDEDFDKNMETYEDMGDERSKEKQAGDYADLFGTNPHYSIPTNYEDFGRRFVLSYPYFEKNSANTAAESELDNAVKEHMESKKLSDKLVPMKAPPELVLAIAKESALLEAAKPKNPADEVIKKDILRTGDYWDGVWKEDVEIDQILRSSNKDQNKLESFPVEILPGSKLYDLISILIQKSPRLLYVINKYNDE</sequence>
<evidence type="ECO:0000256" key="1">
    <source>
        <dbReference type="SAM" id="MobiDB-lite"/>
    </source>
</evidence>
<evidence type="ECO:0000313" key="3">
    <source>
        <dbReference type="Proteomes" id="UP001153954"/>
    </source>
</evidence>
<evidence type="ECO:0000313" key="2">
    <source>
        <dbReference type="EMBL" id="CAH2098715.1"/>
    </source>
</evidence>
<organism evidence="2 3">
    <name type="scientific">Euphydryas editha</name>
    <name type="common">Edith's checkerspot</name>
    <dbReference type="NCBI Taxonomy" id="104508"/>
    <lineage>
        <taxon>Eukaryota</taxon>
        <taxon>Metazoa</taxon>
        <taxon>Ecdysozoa</taxon>
        <taxon>Arthropoda</taxon>
        <taxon>Hexapoda</taxon>
        <taxon>Insecta</taxon>
        <taxon>Pterygota</taxon>
        <taxon>Neoptera</taxon>
        <taxon>Endopterygota</taxon>
        <taxon>Lepidoptera</taxon>
        <taxon>Glossata</taxon>
        <taxon>Ditrysia</taxon>
        <taxon>Papilionoidea</taxon>
        <taxon>Nymphalidae</taxon>
        <taxon>Nymphalinae</taxon>
        <taxon>Euphydryas</taxon>
    </lineage>
</organism>
<feature type="compositionally biased region" description="Acidic residues" evidence="1">
    <location>
        <begin position="43"/>
        <end position="57"/>
    </location>
</feature>
<accession>A0AAU9UM24</accession>
<name>A0AAU9UM24_EUPED</name>
<reference evidence="2" key="1">
    <citation type="submission" date="2022-03" db="EMBL/GenBank/DDBJ databases">
        <authorList>
            <person name="Tunstrom K."/>
        </authorList>
    </citation>
    <scope>NUCLEOTIDE SEQUENCE</scope>
</reference>
<dbReference type="EMBL" id="CAKOGL010000020">
    <property type="protein sequence ID" value="CAH2098715.1"/>
    <property type="molecule type" value="Genomic_DNA"/>
</dbReference>
<feature type="region of interest" description="Disordered" evidence="1">
    <location>
        <begin position="41"/>
        <end position="82"/>
    </location>
</feature>
<dbReference type="AlphaFoldDB" id="A0AAU9UM24"/>